<keyword evidence="2" id="KW-0472">Membrane</keyword>
<dbReference type="GO" id="GO:0006465">
    <property type="term" value="P:signal peptide processing"/>
    <property type="evidence" value="ECO:0007669"/>
    <property type="project" value="TreeGrafter"/>
</dbReference>
<dbReference type="GO" id="GO:0005886">
    <property type="term" value="C:plasma membrane"/>
    <property type="evidence" value="ECO:0007669"/>
    <property type="project" value="TreeGrafter"/>
</dbReference>
<evidence type="ECO:0000256" key="2">
    <source>
        <dbReference type="SAM" id="Phobius"/>
    </source>
</evidence>
<evidence type="ECO:0000313" key="4">
    <source>
        <dbReference type="EMBL" id="SFK04923.1"/>
    </source>
</evidence>
<name>A0A1I3WCJ5_HALDA</name>
<comment type="similarity">
    <text evidence="1">Belongs to the peptidase A24 family.</text>
</comment>
<dbReference type="Proteomes" id="UP000183557">
    <property type="component" value="Unassembled WGS sequence"/>
</dbReference>
<evidence type="ECO:0000313" key="5">
    <source>
        <dbReference type="Proteomes" id="UP000183557"/>
    </source>
</evidence>
<feature type="domain" description="Prepilin type IV endopeptidase peptidase" evidence="3">
    <location>
        <begin position="8"/>
        <end position="110"/>
    </location>
</feature>
<feature type="transmembrane region" description="Helical" evidence="2">
    <location>
        <begin position="93"/>
        <end position="115"/>
    </location>
</feature>
<protein>
    <submittedName>
        <fullName evidence="4">Prepilin peptidase CpaA</fullName>
    </submittedName>
</protein>
<dbReference type="InterPro" id="IPR000045">
    <property type="entry name" value="Prepilin_IV_endopep_pep"/>
</dbReference>
<accession>A0A1I3WCJ5</accession>
<dbReference type="PANTHER" id="PTHR30487">
    <property type="entry name" value="TYPE 4 PREPILIN-LIKE PROTEINS LEADER PEPTIDE-PROCESSING ENZYME"/>
    <property type="match status" value="1"/>
</dbReference>
<dbReference type="GO" id="GO:0004190">
    <property type="term" value="F:aspartic-type endopeptidase activity"/>
    <property type="evidence" value="ECO:0007669"/>
    <property type="project" value="InterPro"/>
</dbReference>
<reference evidence="5" key="1">
    <citation type="submission" date="2016-10" db="EMBL/GenBank/DDBJ databases">
        <authorList>
            <person name="Varghese N."/>
            <person name="Submissions S."/>
        </authorList>
    </citation>
    <scope>NUCLEOTIDE SEQUENCE [LARGE SCALE GENOMIC DNA]</scope>
    <source>
        <strain evidence="5">CGMCC 1.3704</strain>
    </source>
</reference>
<dbReference type="PANTHER" id="PTHR30487:SF0">
    <property type="entry name" value="PREPILIN LEADER PEPTIDASE_N-METHYLTRANSFERASE-RELATED"/>
    <property type="match status" value="1"/>
</dbReference>
<keyword evidence="2" id="KW-1133">Transmembrane helix</keyword>
<dbReference type="OrthoDB" id="5508079at2"/>
<evidence type="ECO:0000256" key="1">
    <source>
        <dbReference type="ARBA" id="ARBA00005801"/>
    </source>
</evidence>
<keyword evidence="5" id="KW-1185">Reference proteome</keyword>
<dbReference type="AlphaFoldDB" id="A0A1I3WCJ5"/>
<keyword evidence="2" id="KW-0812">Transmembrane</keyword>
<evidence type="ECO:0000259" key="3">
    <source>
        <dbReference type="Pfam" id="PF01478"/>
    </source>
</evidence>
<dbReference type="InterPro" id="IPR050882">
    <property type="entry name" value="Prepilin_peptidase/N-MTase"/>
</dbReference>
<dbReference type="Gene3D" id="1.20.120.1220">
    <property type="match status" value="1"/>
</dbReference>
<sequence length="172" mass="18956">MDHVINVLLFFILLICVITDIKERKIYNKVIYPALLFTFIFHFTTHGWEGLSHSFLGFLIGFSLLLIPYFLGGMGAGDVKLLALIGALKGSAFVFQSFLYMSIIGAMIALAIILFRRGVLQSIVYYFASLKSGIRLPGGMSKGSLTATYPYGVAIALGATIRVMTEGNFPLW</sequence>
<gene>
    <name evidence="4" type="ORF">SAMN04487936_106299</name>
</gene>
<feature type="transmembrane region" description="Helical" evidence="2">
    <location>
        <begin position="54"/>
        <end position="72"/>
    </location>
</feature>
<feature type="transmembrane region" description="Helical" evidence="2">
    <location>
        <begin position="6"/>
        <end position="23"/>
    </location>
</feature>
<feature type="transmembrane region" description="Helical" evidence="2">
    <location>
        <begin position="30"/>
        <end position="48"/>
    </location>
</feature>
<proteinExistence type="inferred from homology"/>
<dbReference type="Pfam" id="PF01478">
    <property type="entry name" value="Peptidase_A24"/>
    <property type="match status" value="1"/>
</dbReference>
<dbReference type="EMBL" id="FOSB01000006">
    <property type="protein sequence ID" value="SFK04923.1"/>
    <property type="molecule type" value="Genomic_DNA"/>
</dbReference>
<organism evidence="4 5">
    <name type="scientific">Halobacillus dabanensis</name>
    <dbReference type="NCBI Taxonomy" id="240302"/>
    <lineage>
        <taxon>Bacteria</taxon>
        <taxon>Bacillati</taxon>
        <taxon>Bacillota</taxon>
        <taxon>Bacilli</taxon>
        <taxon>Bacillales</taxon>
        <taxon>Bacillaceae</taxon>
        <taxon>Halobacillus</taxon>
    </lineage>
</organism>